<evidence type="ECO:0000256" key="4">
    <source>
        <dbReference type="ARBA" id="ARBA00023172"/>
    </source>
</evidence>
<proteinExistence type="inferred from homology"/>
<keyword evidence="3" id="KW-0238">DNA-binding</keyword>
<dbReference type="Proteomes" id="UP001595839">
    <property type="component" value="Unassembled WGS sequence"/>
</dbReference>
<evidence type="ECO:0000259" key="5">
    <source>
        <dbReference type="Pfam" id="PF01526"/>
    </source>
</evidence>
<protein>
    <submittedName>
        <fullName evidence="7">Tn3 family transposase</fullName>
    </submittedName>
</protein>
<comment type="similarity">
    <text evidence="1">Belongs to the transposase 7 family.</text>
</comment>
<keyword evidence="2" id="KW-0815">Transposition</keyword>
<dbReference type="InterPro" id="IPR002513">
    <property type="entry name" value="Tn3_Tnp_DDE_dom"/>
</dbReference>
<organism evidence="7 8">
    <name type="scientific">Streptomyces vulcanius</name>
    <dbReference type="NCBI Taxonomy" id="1441876"/>
    <lineage>
        <taxon>Bacteria</taxon>
        <taxon>Bacillati</taxon>
        <taxon>Actinomycetota</taxon>
        <taxon>Actinomycetes</taxon>
        <taxon>Kitasatosporales</taxon>
        <taxon>Streptomycetaceae</taxon>
        <taxon>Streptomyces</taxon>
    </lineage>
</organism>
<sequence length="1011" mass="112642">MARTPLDLDELVEHWTLLKDEQALVSGKRGATRLGFAVLLKFYTQYGRFPRNRAELPGEAVEFVARQVQVPASELGFYDWTGRTVEYHRAQVREHLGFRECSVADAEKLTAYLAEHVAHKERRPEQVRVELLVRCRAESIEPPTSGRCDRIVGAALRAAEEALTALISSRLTVESIERIVALAASADQDDAGPADGGTEGEDVPPVLAKVKEAPGNVSLETMLTEIDKLLAVRAIGLPRDLFIDVAPKVVAGWRARAAVESPSHLRTHPVSLRVTLLAALLHEREREITDTLVELLISTVHRIGARAEKKVTEQLINAFKKVSGKENILFRLAEASLGTPEGTVRQVVFPAVSGGEATLRELVHEFKTRGPVYRRTVQTTLKASYTNHYRRGLIKLLDVLEFRSSNHAHRPVIEALALVARYANAGNTTYYPLGETVPVHKAMGGDWAEVVHRADKRGQRRVVRMVYEVVAFQALRDQLKCKEIWVVGADKWRDPDEDLPQDFEARRAENYRELRKPLDAALFVDELRGQMTAELTLLNDQVPKLTWLDIAERKSGAIRLTAAEAQPEPRNLRRIKAEVQRRWGIVPLVDMLKEAVLRTGCLDAVTSVSGGGSLSPEVLAERLLPVIYAYGTNTGIKAVASGGHGHTEDELRYVRRRYLSAEAARAIAIQIANATFAARSTELWGQGSTAVASDSTHVRAYDQNLFTEWHSRYGGRGVLIYWHVEKKSLAIHSQLINCTASEVAAMIEGAMRHGTTMDVEANYTDSHGQSEIGFGITRLLNFDLLPRIKRINKVKLYWPVAGEPDAYPQLTPALTRPIRWELIAQQYDQMIKYATAIRTRTASTEAILRRFTRNASHPAYAAMLEVGRAQKTIFVARYLRLRDLQREIEEGLNVMESSNGANSVIAYGKGGEIASNRRDEQEMFVLCLRILQSALAYVNTLMLQDILGEPEWAELLTPADRRGLTPLFWSHVRPYGEVTLNMAARLSLTAVTVPSPRTAGDEEPAEEGADA</sequence>
<feature type="domain" description="Tn3 transposase DDE" evidence="5">
    <location>
        <begin position="590"/>
        <end position="977"/>
    </location>
</feature>
<evidence type="ECO:0000259" key="6">
    <source>
        <dbReference type="Pfam" id="PF13700"/>
    </source>
</evidence>
<evidence type="ECO:0000256" key="3">
    <source>
        <dbReference type="ARBA" id="ARBA00023125"/>
    </source>
</evidence>
<dbReference type="Pfam" id="PF13700">
    <property type="entry name" value="DUF4158"/>
    <property type="match status" value="1"/>
</dbReference>
<evidence type="ECO:0000256" key="1">
    <source>
        <dbReference type="ARBA" id="ARBA00009402"/>
    </source>
</evidence>
<reference evidence="8" key="1">
    <citation type="journal article" date="2019" name="Int. J. Syst. Evol. Microbiol.">
        <title>The Global Catalogue of Microorganisms (GCM) 10K type strain sequencing project: providing services to taxonomists for standard genome sequencing and annotation.</title>
        <authorList>
            <consortium name="The Broad Institute Genomics Platform"/>
            <consortium name="The Broad Institute Genome Sequencing Center for Infectious Disease"/>
            <person name="Wu L."/>
            <person name="Ma J."/>
        </authorList>
    </citation>
    <scope>NUCLEOTIDE SEQUENCE [LARGE SCALE GENOMIC DNA]</scope>
    <source>
        <strain evidence="8">CGMCC 4.7177</strain>
    </source>
</reference>
<name>A0ABV9B203_9ACTN</name>
<evidence type="ECO:0000256" key="2">
    <source>
        <dbReference type="ARBA" id="ARBA00022578"/>
    </source>
</evidence>
<feature type="domain" description="DUF4158" evidence="6">
    <location>
        <begin position="7"/>
        <end position="155"/>
    </location>
</feature>
<evidence type="ECO:0000313" key="7">
    <source>
        <dbReference type="EMBL" id="MFC4506069.1"/>
    </source>
</evidence>
<dbReference type="NCBIfam" id="NF033527">
    <property type="entry name" value="transpos_Tn3"/>
    <property type="match status" value="1"/>
</dbReference>
<dbReference type="EMBL" id="JBHSFK010000040">
    <property type="protein sequence ID" value="MFC4506069.1"/>
    <property type="molecule type" value="Genomic_DNA"/>
</dbReference>
<dbReference type="Pfam" id="PF01526">
    <property type="entry name" value="DDE_Tnp_Tn3"/>
    <property type="match status" value="1"/>
</dbReference>
<comment type="caution">
    <text evidence="7">The sequence shown here is derived from an EMBL/GenBank/DDBJ whole genome shotgun (WGS) entry which is preliminary data.</text>
</comment>
<keyword evidence="8" id="KW-1185">Reference proteome</keyword>
<accession>A0ABV9B203</accession>
<gene>
    <name evidence="7" type="ORF">ACFPIH_42630</name>
</gene>
<evidence type="ECO:0000313" key="8">
    <source>
        <dbReference type="Proteomes" id="UP001595839"/>
    </source>
</evidence>
<dbReference type="RefSeq" id="WP_381183820.1">
    <property type="nucleotide sequence ID" value="NZ_JBHSFK010000040.1"/>
</dbReference>
<keyword evidence="4" id="KW-0233">DNA recombination</keyword>
<dbReference type="InterPro" id="IPR025296">
    <property type="entry name" value="DUF4158"/>
</dbReference>
<dbReference type="InterPro" id="IPR047653">
    <property type="entry name" value="Tn3-like_transpos"/>
</dbReference>